<name>F2LY82_HIPMA</name>
<dbReference type="AlphaFoldDB" id="F2LY82"/>
<dbReference type="Gene3D" id="3.30.70.270">
    <property type="match status" value="1"/>
</dbReference>
<dbReference type="InterPro" id="IPR000160">
    <property type="entry name" value="GGDEF_dom"/>
</dbReference>
<dbReference type="eggNOG" id="COG2206">
    <property type="taxonomic scope" value="Bacteria"/>
</dbReference>
<sequence length="587" mass="67266">MVIKGLYTSVDAVILLGNFNERKFSKKDIDNINQLSLFLSVVLENSILNQLLNKEMLSLDMMPPESSSKDDIKRWVFYNLNKIMELTKSKAVSFVFPDYNLYSFVCKDNSLNFINFKKTERVRGTLTYRVFEMGLRGPVVFRYKLSQSIECLNNIKDKLGIENVLIVPVWENGKLLSVIGYGYLHDYKFSIYDVNFVRLLAKRLTRFIRTVKEFSYLLNIISSSEKEIINSFILTIEMRDVYTKGHSQRVAYYARKIAQALGFSKEFVEKVYIAGLLHDIGKISIPDAILLKPDRLSRVEYEMIKYHSVMSYEIVRQFKSLKNLKEIAKMVRHHHERCDGNGYPDKLLCKNITKGARILAIADVFDALTTSRPYRKSFSKEDAIKIMAEDKGHLDEKIFSKVKNVLLESYAEAEKLVKDSLIPKVFDDYKRRFSNIDPLTGILNRSALLKSIDSMIDRGDSFKLYMVDVKNMDLINIRCGNKVGDMILVKTAEILKEAEKYSVVSIGRFGGDSFILIKSSKGHDKSSKELKMFLENLSKRLKDSCDAGVLPKKIAFTVVSVDSSEAATSSELIFLLRKRKKVLSGEA</sequence>
<evidence type="ECO:0000259" key="3">
    <source>
        <dbReference type="PROSITE" id="PS51832"/>
    </source>
</evidence>
<accession>F2LY82</accession>
<dbReference type="SUPFAM" id="SSF55073">
    <property type="entry name" value="Nucleotide cyclase"/>
    <property type="match status" value="1"/>
</dbReference>
<protein>
    <submittedName>
        <fullName evidence="4">Diguanylate cyclase and metal dependent phosphohydrolase</fullName>
    </submittedName>
</protein>
<feature type="domain" description="HD-GYP" evidence="3">
    <location>
        <begin position="221"/>
        <end position="419"/>
    </location>
</feature>
<dbReference type="Pfam" id="PF13487">
    <property type="entry name" value="HD_5"/>
    <property type="match status" value="1"/>
</dbReference>
<evidence type="ECO:0000313" key="5">
    <source>
        <dbReference type="Proteomes" id="UP000008139"/>
    </source>
</evidence>
<dbReference type="InParanoid" id="F2LY82"/>
<reference evidence="4 5" key="1">
    <citation type="journal article" date="2011" name="Stand. Genomic Sci.">
        <title>Complete genome sequence of the thermophilic sulfur-reducer Hippea maritima type strain (MH(2)).</title>
        <authorList>
            <person name="Huntemann M."/>
            <person name="Lu M."/>
            <person name="Nolan M."/>
            <person name="Lapidus A."/>
            <person name="Lucas S."/>
            <person name="Hammon N."/>
            <person name="Deshpande S."/>
            <person name="Cheng J.F."/>
            <person name="Tapia R."/>
            <person name="Han C."/>
            <person name="Goodwin L."/>
            <person name="Pitluck S."/>
            <person name="Liolios K."/>
            <person name="Pagani I."/>
            <person name="Ivanova N."/>
            <person name="Ovchinikova G."/>
            <person name="Pati A."/>
            <person name="Chen A."/>
            <person name="Palaniappan K."/>
            <person name="Land M."/>
            <person name="Hauser L."/>
            <person name="Jeffries C.D."/>
            <person name="Detter J.C."/>
            <person name="Brambilla E.M."/>
            <person name="Rohde M."/>
            <person name="Spring S."/>
            <person name="Goker M."/>
            <person name="Woyke T."/>
            <person name="Bristow J."/>
            <person name="Eisen J.A."/>
            <person name="Markowitz V."/>
            <person name="Hugenholtz P."/>
            <person name="Kyrpides N.C."/>
            <person name="Klenk H.P."/>
            <person name="Mavromatis K."/>
        </authorList>
    </citation>
    <scope>NUCLEOTIDE SEQUENCE [LARGE SCALE GENOMIC DNA]</scope>
    <source>
        <strain evidence="5">ATCC 700847 / DSM 10411 / MH2</strain>
    </source>
</reference>
<keyword evidence="4" id="KW-0378">Hydrolase</keyword>
<dbReference type="NCBIfam" id="TIGR00254">
    <property type="entry name" value="GGDEF"/>
    <property type="match status" value="1"/>
</dbReference>
<evidence type="ECO:0000259" key="1">
    <source>
        <dbReference type="PROSITE" id="PS50887"/>
    </source>
</evidence>
<dbReference type="SMART" id="SM00267">
    <property type="entry name" value="GGDEF"/>
    <property type="match status" value="1"/>
</dbReference>
<dbReference type="InterPro" id="IPR003607">
    <property type="entry name" value="HD/PDEase_dom"/>
</dbReference>
<dbReference type="PANTHER" id="PTHR43155">
    <property type="entry name" value="CYCLIC DI-GMP PHOSPHODIESTERASE PA4108-RELATED"/>
    <property type="match status" value="1"/>
</dbReference>
<dbReference type="InterPro" id="IPR006675">
    <property type="entry name" value="HDIG_dom"/>
</dbReference>
<dbReference type="CDD" id="cd00077">
    <property type="entry name" value="HDc"/>
    <property type="match status" value="1"/>
</dbReference>
<dbReference type="NCBIfam" id="TIGR00277">
    <property type="entry name" value="HDIG"/>
    <property type="match status" value="1"/>
</dbReference>
<dbReference type="PANTHER" id="PTHR43155:SF2">
    <property type="entry name" value="CYCLIC DI-GMP PHOSPHODIESTERASE PA4108"/>
    <property type="match status" value="1"/>
</dbReference>
<dbReference type="GO" id="GO:0016787">
    <property type="term" value="F:hydrolase activity"/>
    <property type="evidence" value="ECO:0007669"/>
    <property type="project" value="UniProtKB-KW"/>
</dbReference>
<evidence type="ECO:0000259" key="2">
    <source>
        <dbReference type="PROSITE" id="PS51831"/>
    </source>
</evidence>
<dbReference type="EMBL" id="CP002606">
    <property type="protein sequence ID" value="AEA34405.1"/>
    <property type="molecule type" value="Genomic_DNA"/>
</dbReference>
<dbReference type="Gene3D" id="1.10.3210.10">
    <property type="entry name" value="Hypothetical protein af1432"/>
    <property type="match status" value="1"/>
</dbReference>
<dbReference type="SUPFAM" id="SSF109604">
    <property type="entry name" value="HD-domain/PDEase-like"/>
    <property type="match status" value="1"/>
</dbReference>
<dbReference type="InterPro" id="IPR006674">
    <property type="entry name" value="HD_domain"/>
</dbReference>
<dbReference type="eggNOG" id="COG2199">
    <property type="taxonomic scope" value="Bacteria"/>
</dbReference>
<dbReference type="KEGG" id="hmr:Hipma_1449"/>
<proteinExistence type="predicted"/>
<dbReference type="PROSITE" id="PS50887">
    <property type="entry name" value="GGDEF"/>
    <property type="match status" value="1"/>
</dbReference>
<dbReference type="Pfam" id="PF00990">
    <property type="entry name" value="GGDEF"/>
    <property type="match status" value="1"/>
</dbReference>
<dbReference type="InterPro" id="IPR043128">
    <property type="entry name" value="Rev_trsase/Diguanyl_cyclase"/>
</dbReference>
<dbReference type="InterPro" id="IPR037522">
    <property type="entry name" value="HD_GYP_dom"/>
</dbReference>
<dbReference type="STRING" id="760142.Hipma_1449"/>
<dbReference type="InterPro" id="IPR029787">
    <property type="entry name" value="Nucleotide_cyclase"/>
</dbReference>
<dbReference type="SMART" id="SM00471">
    <property type="entry name" value="HDc"/>
    <property type="match status" value="1"/>
</dbReference>
<dbReference type="PROSITE" id="PS51832">
    <property type="entry name" value="HD_GYP"/>
    <property type="match status" value="1"/>
</dbReference>
<dbReference type="HOGENOM" id="CLU_464433_0_0_7"/>
<evidence type="ECO:0000313" key="4">
    <source>
        <dbReference type="EMBL" id="AEA34405.1"/>
    </source>
</evidence>
<feature type="domain" description="HD" evidence="2">
    <location>
        <begin position="243"/>
        <end position="368"/>
    </location>
</feature>
<feature type="domain" description="GGDEF" evidence="1">
    <location>
        <begin position="460"/>
        <end position="587"/>
    </location>
</feature>
<dbReference type="PROSITE" id="PS51831">
    <property type="entry name" value="HD"/>
    <property type="match status" value="1"/>
</dbReference>
<gene>
    <name evidence="4" type="ordered locus">Hipma_1449</name>
</gene>
<keyword evidence="5" id="KW-1185">Reference proteome</keyword>
<organism evidence="4 5">
    <name type="scientific">Hippea maritima (strain ATCC 700847 / DSM 10411 / MH2)</name>
    <dbReference type="NCBI Taxonomy" id="760142"/>
    <lineage>
        <taxon>Bacteria</taxon>
        <taxon>Pseudomonadati</taxon>
        <taxon>Campylobacterota</taxon>
        <taxon>Desulfurellia</taxon>
        <taxon>Desulfurellales</taxon>
        <taxon>Hippeaceae</taxon>
        <taxon>Hippea</taxon>
    </lineage>
</organism>
<reference evidence="5" key="2">
    <citation type="submission" date="2011-03" db="EMBL/GenBank/DDBJ databases">
        <title>The complete genome of Hippea maritima DSM 10411.</title>
        <authorList>
            <consortium name="US DOE Joint Genome Institute (JGI-PGF)"/>
            <person name="Lucas S."/>
            <person name="Copeland A."/>
            <person name="Lapidus A."/>
            <person name="Bruce D."/>
            <person name="Goodwin L."/>
            <person name="Pitluck S."/>
            <person name="Peters L."/>
            <person name="Kyrpides N."/>
            <person name="Mavromatis K."/>
            <person name="Pagani I."/>
            <person name="Ivanova N."/>
            <person name="Mikhailova N."/>
            <person name="Lu M."/>
            <person name="Detter J.C."/>
            <person name="Tapia R."/>
            <person name="Han C."/>
            <person name="Land M."/>
            <person name="Hauser L."/>
            <person name="Markowitz V."/>
            <person name="Cheng J.-F."/>
            <person name="Hugenholtz P."/>
            <person name="Woyke T."/>
            <person name="Wu D."/>
            <person name="Spring S."/>
            <person name="Schroeder M."/>
            <person name="Brambilla E."/>
            <person name="Klenk H.-P."/>
            <person name="Eisen J.A."/>
        </authorList>
    </citation>
    <scope>NUCLEOTIDE SEQUENCE [LARGE SCALE GENOMIC DNA]</scope>
    <source>
        <strain evidence="5">ATCC 700847 / DSM 10411 / MH2</strain>
    </source>
</reference>
<dbReference type="Proteomes" id="UP000008139">
    <property type="component" value="Chromosome"/>
</dbReference>